<evidence type="ECO:0000313" key="4">
    <source>
        <dbReference type="Proteomes" id="UP001389717"/>
    </source>
</evidence>
<dbReference type="Pfam" id="PF01370">
    <property type="entry name" value="Epimerase"/>
    <property type="match status" value="1"/>
</dbReference>
<dbReference type="InterPro" id="IPR036291">
    <property type="entry name" value="NAD(P)-bd_dom_sf"/>
</dbReference>
<keyword evidence="4" id="KW-1185">Reference proteome</keyword>
<dbReference type="Proteomes" id="UP001389717">
    <property type="component" value="Unassembled WGS sequence"/>
</dbReference>
<organism evidence="3 4">
    <name type="scientific">Rossellomorea oryzaecorticis</name>
    <dbReference type="NCBI Taxonomy" id="1396505"/>
    <lineage>
        <taxon>Bacteria</taxon>
        <taxon>Bacillati</taxon>
        <taxon>Bacillota</taxon>
        <taxon>Bacilli</taxon>
        <taxon>Bacillales</taxon>
        <taxon>Bacillaceae</taxon>
        <taxon>Rossellomorea</taxon>
    </lineage>
</organism>
<dbReference type="PANTHER" id="PTHR43000">
    <property type="entry name" value="DTDP-D-GLUCOSE 4,6-DEHYDRATASE-RELATED"/>
    <property type="match status" value="1"/>
</dbReference>
<dbReference type="SUPFAM" id="SSF51735">
    <property type="entry name" value="NAD(P)-binding Rossmann-fold domains"/>
    <property type="match status" value="1"/>
</dbReference>
<gene>
    <name evidence="3" type="ORF">AAEO50_18420</name>
</gene>
<reference evidence="3 4" key="1">
    <citation type="submission" date="2024-04" db="EMBL/GenBank/DDBJ databases">
        <title>Bacillus oryzaecorticis sp. nov., a moderately halophilic bacterium isolated from rice husks.</title>
        <authorList>
            <person name="Zhu H.-S."/>
        </authorList>
    </citation>
    <scope>NUCLEOTIDE SEQUENCE [LARGE SCALE GENOMIC DNA]</scope>
    <source>
        <strain evidence="3 4">ZC255</strain>
    </source>
</reference>
<evidence type="ECO:0000256" key="1">
    <source>
        <dbReference type="ARBA" id="ARBA00007637"/>
    </source>
</evidence>
<dbReference type="RefSeq" id="WP_341985786.1">
    <property type="nucleotide sequence ID" value="NZ_JBBYAF010000047.1"/>
</dbReference>
<feature type="domain" description="NAD-dependent epimerase/dehydratase" evidence="2">
    <location>
        <begin position="6"/>
        <end position="245"/>
    </location>
</feature>
<sequence>MINVKIVLTGGAGFIGMHLAGRLLNEGHRVIIIDSLHSYYPSERKKHHLEVINFPMNDFHKVDLLDREAIKAIMKKIRPDAVIHLAALPGVAYSIEEPLKYVDYDIKATINILEACGEAGTGRFLFASSSSVYGDKPGAALKEEDADGKTVSPYAASKWSAESFCHMYAGMYGLKLNIMRFFTVYGPWARPDMAIPKFIKKSMKGESISIFGADSGRDYTYIDDIVEGIHLTLLHGRNGEIYNLGSGREVKMLRLLEILQSSFPSMKLDFTDYRLGDVLSTHSDLSKAMNHLNYSPKTTIEEGLKKTIQWAESNEKFL</sequence>
<name>A0ABU9KDS7_9BACI</name>
<dbReference type="Gene3D" id="3.40.50.720">
    <property type="entry name" value="NAD(P)-binding Rossmann-like Domain"/>
    <property type="match status" value="1"/>
</dbReference>
<accession>A0ABU9KDS7</accession>
<dbReference type="Gene3D" id="3.90.25.10">
    <property type="entry name" value="UDP-galactose 4-epimerase, domain 1"/>
    <property type="match status" value="1"/>
</dbReference>
<dbReference type="EMBL" id="JBBYAF010000047">
    <property type="protein sequence ID" value="MEL3974266.1"/>
    <property type="molecule type" value="Genomic_DNA"/>
</dbReference>
<dbReference type="PRINTS" id="PR01713">
    <property type="entry name" value="NUCEPIMERASE"/>
</dbReference>
<dbReference type="InterPro" id="IPR001509">
    <property type="entry name" value="Epimerase_deHydtase"/>
</dbReference>
<evidence type="ECO:0000313" key="3">
    <source>
        <dbReference type="EMBL" id="MEL3974266.1"/>
    </source>
</evidence>
<evidence type="ECO:0000259" key="2">
    <source>
        <dbReference type="Pfam" id="PF01370"/>
    </source>
</evidence>
<comment type="similarity">
    <text evidence="1">Belongs to the NAD(P)-dependent epimerase/dehydratase family.</text>
</comment>
<proteinExistence type="inferred from homology"/>
<protein>
    <submittedName>
        <fullName evidence="3">NAD-dependent epimerase/dehydratase family protein</fullName>
    </submittedName>
</protein>
<comment type="caution">
    <text evidence="3">The sequence shown here is derived from an EMBL/GenBank/DDBJ whole genome shotgun (WGS) entry which is preliminary data.</text>
</comment>